<accession>A0A1V9X3A0</accession>
<evidence type="ECO:0000256" key="8">
    <source>
        <dbReference type="SAM" id="Coils"/>
    </source>
</evidence>
<evidence type="ECO:0000313" key="11">
    <source>
        <dbReference type="EMBL" id="OQR68100.1"/>
    </source>
</evidence>
<dbReference type="PANTHER" id="PTHR10129:SF44">
    <property type="entry name" value="TRAFFIC JAM, ISOFORM C"/>
    <property type="match status" value="1"/>
</dbReference>
<evidence type="ECO:0000313" key="12">
    <source>
        <dbReference type="Proteomes" id="UP000192247"/>
    </source>
</evidence>
<dbReference type="SMART" id="SM00338">
    <property type="entry name" value="BRLZ"/>
    <property type="match status" value="1"/>
</dbReference>
<dbReference type="InterPro" id="IPR004827">
    <property type="entry name" value="bZIP"/>
</dbReference>
<evidence type="ECO:0000256" key="6">
    <source>
        <dbReference type="ARBA" id="ARBA00023163"/>
    </source>
</evidence>
<dbReference type="AlphaFoldDB" id="A0A1V9X3A0"/>
<keyword evidence="4" id="KW-0805">Transcription regulation</keyword>
<comment type="subcellular location">
    <subcellularLocation>
        <location evidence="1">Nucleus</location>
    </subcellularLocation>
</comment>
<dbReference type="InterPro" id="IPR046347">
    <property type="entry name" value="bZIP_sf"/>
</dbReference>
<dbReference type="InterPro" id="IPR008917">
    <property type="entry name" value="TF_DNA-bd_sf"/>
</dbReference>
<dbReference type="InterPro" id="IPR024874">
    <property type="entry name" value="Transcription_factor_Maf_fam"/>
</dbReference>
<evidence type="ECO:0000256" key="9">
    <source>
        <dbReference type="SAM" id="MobiDB-lite"/>
    </source>
</evidence>
<gene>
    <name evidence="11" type="ORF">BIW11_04624</name>
</gene>
<sequence length="413" mass="44618">RRRVPRPVLLSSTEIESVVWRPLCAHRAEGVATLEEHPVAGVTYAQSQSNAVAVVRSVGVGVITPNNNWLCASDDVSVTAPKAPTASPAPFFDYYAPLSCQPPAAAAAADADVAEAHSDEDDATIDSLDRMEAPSGHLANAPGQQHPAVGGGSDFDLDHLEDVVKQEMVPDAEEFRAMQARSGNAGQQILVLSQMEQPGTPPETPPDQPEGLLWLQQQSNLCGSGQTPRREPLDLRPENVDAWVHLQRREYLEGCPGQLGQLGVGGVAMSPRGGLMPQHATHAPMIGQHMMSAGSPLGAGQAGGGQNGAGGRDILDDDLLVSLSVRELNKRLHGFPREEVVRLKQKRRTLKNRGYAQNCRTKRLAKRHELESRNRLLQAEVNRLRQELERTCQERDFYRQQAAALGGGANATV</sequence>
<dbReference type="OrthoDB" id="5974330at2759"/>
<evidence type="ECO:0000256" key="7">
    <source>
        <dbReference type="ARBA" id="ARBA00023242"/>
    </source>
</evidence>
<protein>
    <recommendedName>
        <fullName evidence="10">BZIP domain-containing protein</fullName>
    </recommendedName>
</protein>
<dbReference type="PANTHER" id="PTHR10129">
    <property type="entry name" value="TRANSCRIPTION FACTOR MAF"/>
    <property type="match status" value="1"/>
</dbReference>
<dbReference type="STRING" id="418985.A0A1V9X3A0"/>
<dbReference type="InterPro" id="IPR004826">
    <property type="entry name" value="bZIP_Maf"/>
</dbReference>
<dbReference type="Gene3D" id="1.20.5.170">
    <property type="match status" value="1"/>
</dbReference>
<organism evidence="11 12">
    <name type="scientific">Tropilaelaps mercedesae</name>
    <dbReference type="NCBI Taxonomy" id="418985"/>
    <lineage>
        <taxon>Eukaryota</taxon>
        <taxon>Metazoa</taxon>
        <taxon>Ecdysozoa</taxon>
        <taxon>Arthropoda</taxon>
        <taxon>Chelicerata</taxon>
        <taxon>Arachnida</taxon>
        <taxon>Acari</taxon>
        <taxon>Parasitiformes</taxon>
        <taxon>Mesostigmata</taxon>
        <taxon>Gamasina</taxon>
        <taxon>Dermanyssoidea</taxon>
        <taxon>Laelapidae</taxon>
        <taxon>Tropilaelaps</taxon>
    </lineage>
</organism>
<keyword evidence="8" id="KW-0175">Coiled coil</keyword>
<keyword evidence="7" id="KW-0539">Nucleus</keyword>
<evidence type="ECO:0000259" key="10">
    <source>
        <dbReference type="PROSITE" id="PS50217"/>
    </source>
</evidence>
<feature type="region of interest" description="Disordered" evidence="9">
    <location>
        <begin position="133"/>
        <end position="156"/>
    </location>
</feature>
<feature type="domain" description="BZIP" evidence="10">
    <location>
        <begin position="342"/>
        <end position="405"/>
    </location>
</feature>
<dbReference type="SUPFAM" id="SSF47454">
    <property type="entry name" value="A DNA-binding domain in eukaryotic transcription factors"/>
    <property type="match status" value="1"/>
</dbReference>
<comment type="caution">
    <text evidence="11">The sequence shown here is derived from an EMBL/GenBank/DDBJ whole genome shotgun (WGS) entry which is preliminary data.</text>
</comment>
<keyword evidence="6" id="KW-0804">Transcription</keyword>
<comment type="similarity">
    <text evidence="2">Belongs to the bZIP family. Maf subfamily.</text>
</comment>
<dbReference type="SUPFAM" id="SSF57959">
    <property type="entry name" value="Leucine zipper domain"/>
    <property type="match status" value="1"/>
</dbReference>
<evidence type="ECO:0000256" key="1">
    <source>
        <dbReference type="ARBA" id="ARBA00004123"/>
    </source>
</evidence>
<evidence type="ECO:0000256" key="4">
    <source>
        <dbReference type="ARBA" id="ARBA00023015"/>
    </source>
</evidence>
<dbReference type="CDD" id="cd14718">
    <property type="entry name" value="bZIP_Maf_large"/>
    <property type="match status" value="1"/>
</dbReference>
<proteinExistence type="inferred from homology"/>
<keyword evidence="3" id="KW-0678">Repressor</keyword>
<feature type="coiled-coil region" evidence="8">
    <location>
        <begin position="367"/>
        <end position="401"/>
    </location>
</feature>
<evidence type="ECO:0000256" key="3">
    <source>
        <dbReference type="ARBA" id="ARBA00022491"/>
    </source>
</evidence>
<dbReference type="PROSITE" id="PS50217">
    <property type="entry name" value="BZIP"/>
    <property type="match status" value="1"/>
</dbReference>
<dbReference type="FunFam" id="1.20.5.170:FF:000011">
    <property type="entry name" value="Transcription factor MafG, putative"/>
    <property type="match status" value="1"/>
</dbReference>
<dbReference type="GO" id="GO:0000981">
    <property type="term" value="F:DNA-binding transcription factor activity, RNA polymerase II-specific"/>
    <property type="evidence" value="ECO:0007669"/>
    <property type="project" value="TreeGrafter"/>
</dbReference>
<dbReference type="InParanoid" id="A0A1V9X3A0"/>
<name>A0A1V9X3A0_9ACAR</name>
<dbReference type="GO" id="GO:0005634">
    <property type="term" value="C:nucleus"/>
    <property type="evidence" value="ECO:0007669"/>
    <property type="project" value="UniProtKB-SubCell"/>
</dbReference>
<evidence type="ECO:0000256" key="2">
    <source>
        <dbReference type="ARBA" id="ARBA00008500"/>
    </source>
</evidence>
<feature type="non-terminal residue" evidence="11">
    <location>
        <position position="413"/>
    </location>
</feature>
<dbReference type="GO" id="GO:0000978">
    <property type="term" value="F:RNA polymerase II cis-regulatory region sequence-specific DNA binding"/>
    <property type="evidence" value="ECO:0007669"/>
    <property type="project" value="TreeGrafter"/>
</dbReference>
<dbReference type="EMBL" id="MNPL01026077">
    <property type="protein sequence ID" value="OQR68100.1"/>
    <property type="molecule type" value="Genomic_DNA"/>
</dbReference>
<evidence type="ECO:0000256" key="5">
    <source>
        <dbReference type="ARBA" id="ARBA00023125"/>
    </source>
</evidence>
<keyword evidence="12" id="KW-1185">Reference proteome</keyword>
<dbReference type="Proteomes" id="UP000192247">
    <property type="component" value="Unassembled WGS sequence"/>
</dbReference>
<dbReference type="Pfam" id="PF03131">
    <property type="entry name" value="bZIP_Maf"/>
    <property type="match status" value="1"/>
</dbReference>
<feature type="non-terminal residue" evidence="11">
    <location>
        <position position="1"/>
    </location>
</feature>
<keyword evidence="5" id="KW-0238">DNA-binding</keyword>
<reference evidence="11 12" key="1">
    <citation type="journal article" date="2017" name="Gigascience">
        <title>Draft genome of the honey bee ectoparasitic mite, Tropilaelaps mercedesae, is shaped by the parasitic life history.</title>
        <authorList>
            <person name="Dong X."/>
            <person name="Armstrong S.D."/>
            <person name="Xia D."/>
            <person name="Makepeace B.L."/>
            <person name="Darby A.C."/>
            <person name="Kadowaki T."/>
        </authorList>
    </citation>
    <scope>NUCLEOTIDE SEQUENCE [LARGE SCALE GENOMIC DNA]</scope>
    <source>
        <strain evidence="11">Wuxi-XJTLU</strain>
    </source>
</reference>